<dbReference type="GO" id="GO:0003677">
    <property type="term" value="F:DNA binding"/>
    <property type="evidence" value="ECO:0007669"/>
    <property type="project" value="InterPro"/>
</dbReference>
<dbReference type="InterPro" id="IPR004107">
    <property type="entry name" value="Integrase_SAM-like_N"/>
</dbReference>
<dbReference type="AlphaFoldDB" id="A0A7Z7YDS6"/>
<organism evidence="3 4">
    <name type="scientific">Vibrio cholerae</name>
    <dbReference type="NCBI Taxonomy" id="666"/>
    <lineage>
        <taxon>Bacteria</taxon>
        <taxon>Pseudomonadati</taxon>
        <taxon>Pseudomonadota</taxon>
        <taxon>Gammaproteobacteria</taxon>
        <taxon>Vibrionales</taxon>
        <taxon>Vibrionaceae</taxon>
        <taxon>Vibrio</taxon>
    </lineage>
</organism>
<evidence type="ECO:0000313" key="3">
    <source>
        <dbReference type="EMBL" id="TBM41315.1"/>
    </source>
</evidence>
<feature type="domain" description="Tyr recombinase" evidence="2">
    <location>
        <begin position="179"/>
        <end position="366"/>
    </location>
</feature>
<dbReference type="SUPFAM" id="SSF56349">
    <property type="entry name" value="DNA breaking-rejoining enzymes"/>
    <property type="match status" value="1"/>
</dbReference>
<dbReference type="InterPro" id="IPR011010">
    <property type="entry name" value="DNA_brk_join_enz"/>
</dbReference>
<dbReference type="PROSITE" id="PS51898">
    <property type="entry name" value="TYR_RECOMBINASE"/>
    <property type="match status" value="1"/>
</dbReference>
<dbReference type="InterPro" id="IPR013762">
    <property type="entry name" value="Integrase-like_cat_sf"/>
</dbReference>
<dbReference type="EMBL" id="SISP01000020">
    <property type="protein sequence ID" value="TBM41315.1"/>
    <property type="molecule type" value="Genomic_DNA"/>
</dbReference>
<protein>
    <recommendedName>
        <fullName evidence="2">Tyr recombinase domain-containing protein</fullName>
    </recommendedName>
</protein>
<dbReference type="Proteomes" id="UP000294145">
    <property type="component" value="Unassembled WGS sequence"/>
</dbReference>
<dbReference type="GO" id="GO:0006310">
    <property type="term" value="P:DNA recombination"/>
    <property type="evidence" value="ECO:0007669"/>
    <property type="project" value="UniProtKB-KW"/>
</dbReference>
<gene>
    <name evidence="3" type="ORF">EYB64_12130</name>
</gene>
<dbReference type="GO" id="GO:0015074">
    <property type="term" value="P:DNA integration"/>
    <property type="evidence" value="ECO:0007669"/>
    <property type="project" value="InterPro"/>
</dbReference>
<proteinExistence type="predicted"/>
<evidence type="ECO:0000313" key="4">
    <source>
        <dbReference type="Proteomes" id="UP000294145"/>
    </source>
</evidence>
<evidence type="ECO:0000259" key="2">
    <source>
        <dbReference type="PROSITE" id="PS51898"/>
    </source>
</evidence>
<dbReference type="InterPro" id="IPR002104">
    <property type="entry name" value="Integrase_catalytic"/>
</dbReference>
<dbReference type="Gene3D" id="1.10.443.10">
    <property type="entry name" value="Intergrase catalytic core"/>
    <property type="match status" value="1"/>
</dbReference>
<sequence>MSRKRDIESEMKRQATNYFKKFIAFGTSRANSKRKDNTSAGFHSVRTYNEAVSALSHAAKEMGVQRIKHISDDMAILYLLNRHMSGLSSKTISRDRAALSRVLGKRLPYFQELHHMAKDKSLTEKWAKSNLKNRYNDKSVLNAVQNAWKATQKIRLGPIKDGLKTNASTRKHTDKPLREITRAYSDHQIAAIAKNISSEHDRLAVLIARDAGLRAKEIITLRRVGEGQSETTQRDWRSDRHIFKGESISYLVTGKGGLVRTVKIRPELAERLEKLRLATPKSISDRGVNYTQYYDLTGGQKLSAIFTKASNTTLGYSNGVHGLRHSYAHRRMDFLLSRGVSFNNAKHITSQEMGHMRMKITDTYLR</sequence>
<accession>A0A7Z7YDS6</accession>
<dbReference type="Pfam" id="PF02899">
    <property type="entry name" value="Phage_int_SAM_1"/>
    <property type="match status" value="1"/>
</dbReference>
<keyword evidence="1" id="KW-0233">DNA recombination</keyword>
<comment type="caution">
    <text evidence="3">The sequence shown here is derived from an EMBL/GenBank/DDBJ whole genome shotgun (WGS) entry which is preliminary data.</text>
</comment>
<name>A0A7Z7YDS6_VIBCL</name>
<evidence type="ECO:0000256" key="1">
    <source>
        <dbReference type="ARBA" id="ARBA00023172"/>
    </source>
</evidence>
<reference evidence="3 4" key="1">
    <citation type="submission" date="2019-02" db="EMBL/GenBank/DDBJ databases">
        <title>Genomic plasticity associated with the antimicrobial resistance in Vibrio cholerae.</title>
        <authorList>
            <person name="Verma J."/>
            <person name="Bag S."/>
            <person name="Saha B."/>
            <person name="Kumar P."/>
            <person name="Ghosh T.S."/>
            <person name="Dayal M."/>
            <person name="Senapati T."/>
            <person name="Mehra S."/>
            <person name="Dey P."/>
            <person name="Desigamani A."/>
            <person name="Kumar D."/>
            <person name="Rana P."/>
            <person name="Kumar B."/>
            <person name="Maiti T.K."/>
            <person name="Sharma N.C."/>
            <person name="Bhadra R.K."/>
            <person name="Mutreja A."/>
            <person name="Nair G.B."/>
            <person name="Ramamurthy T."/>
            <person name="Das B."/>
        </authorList>
    </citation>
    <scope>NUCLEOTIDE SEQUENCE [LARGE SCALE GENOMIC DNA]</scope>
    <source>
        <strain evidence="3 4">IDH06781</strain>
    </source>
</reference>